<feature type="transmembrane region" description="Helical" evidence="5">
    <location>
        <begin position="538"/>
        <end position="560"/>
    </location>
</feature>
<evidence type="ECO:0000256" key="5">
    <source>
        <dbReference type="SAM" id="Phobius"/>
    </source>
</evidence>
<keyword evidence="8" id="KW-1185">Reference proteome</keyword>
<dbReference type="Pfam" id="PF00520">
    <property type="entry name" value="Ion_trans"/>
    <property type="match status" value="2"/>
</dbReference>
<dbReference type="PANTHER" id="PTHR46726">
    <property type="entry name" value="TWO PORE CHANNEL 3"/>
    <property type="match status" value="1"/>
</dbReference>
<feature type="transmembrane region" description="Helical" evidence="5">
    <location>
        <begin position="263"/>
        <end position="289"/>
    </location>
</feature>
<dbReference type="PANTHER" id="PTHR46726:SF1">
    <property type="entry name" value="TWO-PORE CALCIUM CHANNEL 3"/>
    <property type="match status" value="1"/>
</dbReference>
<feature type="transmembrane region" description="Helical" evidence="5">
    <location>
        <begin position="193"/>
        <end position="214"/>
    </location>
</feature>
<feature type="transmembrane region" description="Helical" evidence="5">
    <location>
        <begin position="226"/>
        <end position="243"/>
    </location>
</feature>
<evidence type="ECO:0000256" key="1">
    <source>
        <dbReference type="ARBA" id="ARBA00004141"/>
    </source>
</evidence>
<comment type="subcellular location">
    <subcellularLocation>
        <location evidence="1">Membrane</location>
        <topology evidence="1">Multi-pass membrane protein</topology>
    </subcellularLocation>
</comment>
<dbReference type="InParanoid" id="A0A4W3IZC1"/>
<feature type="transmembrane region" description="Helical" evidence="5">
    <location>
        <begin position="132"/>
        <end position="151"/>
    </location>
</feature>
<dbReference type="Gene3D" id="1.10.287.70">
    <property type="match status" value="2"/>
</dbReference>
<reference evidence="8" key="3">
    <citation type="journal article" date="2014" name="Nature">
        <title>Elephant shark genome provides unique insights into gnathostome evolution.</title>
        <authorList>
            <consortium name="International Elephant Shark Genome Sequencing Consortium"/>
            <person name="Venkatesh B."/>
            <person name="Lee A.P."/>
            <person name="Ravi V."/>
            <person name="Maurya A.K."/>
            <person name="Lian M.M."/>
            <person name="Swann J.B."/>
            <person name="Ohta Y."/>
            <person name="Flajnik M.F."/>
            <person name="Sutoh Y."/>
            <person name="Kasahara M."/>
            <person name="Hoon S."/>
            <person name="Gangu V."/>
            <person name="Roy S.W."/>
            <person name="Irimia M."/>
            <person name="Korzh V."/>
            <person name="Kondrychyn I."/>
            <person name="Lim Z.W."/>
            <person name="Tay B.H."/>
            <person name="Tohari S."/>
            <person name="Kong K.W."/>
            <person name="Ho S."/>
            <person name="Lorente-Galdos B."/>
            <person name="Quilez J."/>
            <person name="Marques-Bonet T."/>
            <person name="Raney B.J."/>
            <person name="Ingham P.W."/>
            <person name="Tay A."/>
            <person name="Hillier L.W."/>
            <person name="Minx P."/>
            <person name="Boehm T."/>
            <person name="Wilson R.K."/>
            <person name="Brenner S."/>
            <person name="Warren W.C."/>
        </authorList>
    </citation>
    <scope>NUCLEOTIDE SEQUENCE [LARGE SCALE GENOMIC DNA]</scope>
</reference>
<feature type="transmembrane region" description="Helical" evidence="5">
    <location>
        <begin position="441"/>
        <end position="458"/>
    </location>
</feature>
<dbReference type="AlphaFoldDB" id="A0A4W3IZC1"/>
<dbReference type="GO" id="GO:0005216">
    <property type="term" value="F:monoatomic ion channel activity"/>
    <property type="evidence" value="ECO:0007669"/>
    <property type="project" value="InterPro"/>
</dbReference>
<reference evidence="7" key="5">
    <citation type="submission" date="2025-09" db="UniProtKB">
        <authorList>
            <consortium name="Ensembl"/>
        </authorList>
    </citation>
    <scope>IDENTIFICATION</scope>
</reference>
<keyword evidence="2 5" id="KW-0812">Transmembrane</keyword>
<feature type="transmembrane region" description="Helical" evidence="5">
    <location>
        <begin position="470"/>
        <end position="491"/>
    </location>
</feature>
<protein>
    <submittedName>
        <fullName evidence="7">Two pore segment channel 3</fullName>
    </submittedName>
</protein>
<dbReference type="Ensembl" id="ENSCMIT00000035459.1">
    <property type="protein sequence ID" value="ENSCMIP00000034937.1"/>
    <property type="gene ID" value="ENSCMIG00000014810.1"/>
</dbReference>
<feature type="transmembrane region" description="Helical" evidence="5">
    <location>
        <begin position="95"/>
        <end position="111"/>
    </location>
</feature>
<dbReference type="InterPro" id="IPR005821">
    <property type="entry name" value="Ion_trans_dom"/>
</dbReference>
<feature type="domain" description="Ion transport" evidence="6">
    <location>
        <begin position="96"/>
        <end position="291"/>
    </location>
</feature>
<dbReference type="InterPro" id="IPR027359">
    <property type="entry name" value="Volt_channel_dom_sf"/>
</dbReference>
<organism evidence="7 8">
    <name type="scientific">Callorhinchus milii</name>
    <name type="common">Ghost shark</name>
    <dbReference type="NCBI Taxonomy" id="7868"/>
    <lineage>
        <taxon>Eukaryota</taxon>
        <taxon>Metazoa</taxon>
        <taxon>Chordata</taxon>
        <taxon>Craniata</taxon>
        <taxon>Vertebrata</taxon>
        <taxon>Chondrichthyes</taxon>
        <taxon>Holocephali</taxon>
        <taxon>Chimaeriformes</taxon>
        <taxon>Callorhinchidae</taxon>
        <taxon>Callorhinchus</taxon>
    </lineage>
</organism>
<name>A0A4W3IZC1_CALMI</name>
<dbReference type="GO" id="GO:0016020">
    <property type="term" value="C:membrane"/>
    <property type="evidence" value="ECO:0007669"/>
    <property type="project" value="UniProtKB-SubCell"/>
</dbReference>
<reference evidence="8" key="2">
    <citation type="journal article" date="2007" name="PLoS Biol.">
        <title>Survey sequencing and comparative analysis of the elephant shark (Callorhinchus milii) genome.</title>
        <authorList>
            <person name="Venkatesh B."/>
            <person name="Kirkness E.F."/>
            <person name="Loh Y.H."/>
            <person name="Halpern A.L."/>
            <person name="Lee A.P."/>
            <person name="Johnson J."/>
            <person name="Dandona N."/>
            <person name="Viswanathan L.D."/>
            <person name="Tay A."/>
            <person name="Venter J.C."/>
            <person name="Strausberg R.L."/>
            <person name="Brenner S."/>
        </authorList>
    </citation>
    <scope>NUCLEOTIDE SEQUENCE [LARGE SCALE GENOMIC DNA]</scope>
</reference>
<evidence type="ECO:0000256" key="2">
    <source>
        <dbReference type="ARBA" id="ARBA00022692"/>
    </source>
</evidence>
<evidence type="ECO:0000256" key="4">
    <source>
        <dbReference type="ARBA" id="ARBA00023136"/>
    </source>
</evidence>
<keyword evidence="3 5" id="KW-1133">Transmembrane helix</keyword>
<dbReference type="STRING" id="7868.ENSCMIP00000034937"/>
<reference evidence="8" key="1">
    <citation type="journal article" date="2006" name="Science">
        <title>Ancient noncoding elements conserved in the human genome.</title>
        <authorList>
            <person name="Venkatesh B."/>
            <person name="Kirkness E.F."/>
            <person name="Loh Y.H."/>
            <person name="Halpern A.L."/>
            <person name="Lee A.P."/>
            <person name="Johnson J."/>
            <person name="Dandona N."/>
            <person name="Viswanathan L.D."/>
            <person name="Tay A."/>
            <person name="Venter J.C."/>
            <person name="Strausberg R.L."/>
            <person name="Brenner S."/>
        </authorList>
    </citation>
    <scope>NUCLEOTIDE SEQUENCE [LARGE SCALE GENOMIC DNA]</scope>
</reference>
<feature type="transmembrane region" description="Helical" evidence="5">
    <location>
        <begin position="414"/>
        <end position="435"/>
    </location>
</feature>
<reference evidence="7" key="4">
    <citation type="submission" date="2025-08" db="UniProtKB">
        <authorList>
            <consortium name="Ensembl"/>
        </authorList>
    </citation>
    <scope>IDENTIFICATION</scope>
</reference>
<dbReference type="OMA" id="EVVFDMY"/>
<evidence type="ECO:0000259" key="6">
    <source>
        <dbReference type="Pfam" id="PF00520"/>
    </source>
</evidence>
<keyword evidence="4 5" id="KW-0472">Membrane</keyword>
<sequence length="739" mass="85436">MEPGLGVGLGVGLGRAGAAPGLKAAFSSAHIPTEQLELAASYVSDAQYNRNIHFETSSQAIRLHKIYNHWAAQRVIYLFVLVDLLLALFEEPAVYLLPIWVSLVCLLTFVGRLAHFSKIIPTKVFWRDAKNICLIITIMLTLIDMTVYWAVVITGHDTVRWSRVLRPLFCVNFTESRQLRRAFRNIRHTLPEILSVFVLFMFSVAVFSLMALKLFEKRNLTTDKGAPYFTNYLDIFFELYVLVTTANSPDVMMPAYNVSWGYSIFFIVYIIINTYTFMSVFLAVVYNNYKKHLKNEVRKLVFMKHRKMVEAFNLLKVQHGSEFIILEADWSQLVRIVAPEIPSAHRALLWRVCDEDQKGYVGQEAFIQLADLLNIQVVQMKERIHPLEVRMPSIYTSAVSQFIRRMVKHRGFRYMYDFIIVVNTIFICGDEANPYISEAEWVFLTLYLIEIMLKLYTYEPRVYFAKNQFWNWYDTIIVLAALLGTVINTALKSANGYSNQQILDIVFILRILRTVRIIDSFYRFRILLNTLLNLLPTMLTYAMLTVIVYYTFAIIGMEAFKGRIRFYGSNSSDPAANYCGNPALKGTQFAADGYCKNNFNNIIHSFILLVELTVVNQWHNILFDIKYKKKIWIYFVIFHVVVVIIFINIFIAFVLEAFFVEHSLARSAVETGSEIMIVNNVTHADNKLSFVAGYKTVDTLLQHMFEAELKPKDQLPTLEEIEEFSPDDMVPHFLTPHRA</sequence>
<evidence type="ECO:0000256" key="3">
    <source>
        <dbReference type="ARBA" id="ARBA00022989"/>
    </source>
</evidence>
<dbReference type="Gene3D" id="1.20.120.350">
    <property type="entry name" value="Voltage-gated potassium channels. Chain C"/>
    <property type="match status" value="1"/>
</dbReference>
<dbReference type="SUPFAM" id="SSF81324">
    <property type="entry name" value="Voltage-gated potassium channels"/>
    <property type="match status" value="2"/>
</dbReference>
<proteinExistence type="predicted"/>
<feature type="transmembrane region" description="Helical" evidence="5">
    <location>
        <begin position="71"/>
        <end position="89"/>
    </location>
</feature>
<dbReference type="GeneTree" id="ENSGT00940000162755"/>
<dbReference type="Proteomes" id="UP000314986">
    <property type="component" value="Unassembled WGS sequence"/>
</dbReference>
<evidence type="ECO:0000313" key="8">
    <source>
        <dbReference type="Proteomes" id="UP000314986"/>
    </source>
</evidence>
<feature type="transmembrane region" description="Helical" evidence="5">
    <location>
        <begin position="631"/>
        <end position="655"/>
    </location>
</feature>
<feature type="domain" description="Ion transport" evidence="6">
    <location>
        <begin position="412"/>
        <end position="659"/>
    </location>
</feature>
<accession>A0A4W3IZC1</accession>
<evidence type="ECO:0000313" key="7">
    <source>
        <dbReference type="Ensembl" id="ENSCMIP00000034937.1"/>
    </source>
</evidence>